<dbReference type="Proteomes" id="UP000712600">
    <property type="component" value="Unassembled WGS sequence"/>
</dbReference>
<name>A0A8S9PXF4_BRACR</name>
<reference evidence="1" key="1">
    <citation type="submission" date="2019-12" db="EMBL/GenBank/DDBJ databases">
        <title>Genome sequencing and annotation of Brassica cretica.</title>
        <authorList>
            <person name="Studholme D.J."/>
            <person name="Sarris P."/>
        </authorList>
    </citation>
    <scope>NUCLEOTIDE SEQUENCE</scope>
    <source>
        <strain evidence="1">PFS-109/04</strain>
        <tissue evidence="1">Leaf</tissue>
    </source>
</reference>
<organism evidence="1 2">
    <name type="scientific">Brassica cretica</name>
    <name type="common">Mustard</name>
    <dbReference type="NCBI Taxonomy" id="69181"/>
    <lineage>
        <taxon>Eukaryota</taxon>
        <taxon>Viridiplantae</taxon>
        <taxon>Streptophyta</taxon>
        <taxon>Embryophyta</taxon>
        <taxon>Tracheophyta</taxon>
        <taxon>Spermatophyta</taxon>
        <taxon>Magnoliopsida</taxon>
        <taxon>eudicotyledons</taxon>
        <taxon>Gunneridae</taxon>
        <taxon>Pentapetalae</taxon>
        <taxon>rosids</taxon>
        <taxon>malvids</taxon>
        <taxon>Brassicales</taxon>
        <taxon>Brassicaceae</taxon>
        <taxon>Brassiceae</taxon>
        <taxon>Brassica</taxon>
    </lineage>
</organism>
<proteinExistence type="predicted"/>
<evidence type="ECO:0000313" key="1">
    <source>
        <dbReference type="EMBL" id="KAF3526725.1"/>
    </source>
</evidence>
<gene>
    <name evidence="1" type="ORF">F2Q69_00051042</name>
</gene>
<sequence>MPRAMIMVTSDILGEAFQFKLVFERFLISMLPVPKIWSPSNKSGSFWARC</sequence>
<accession>A0A8S9PXF4</accession>
<comment type="caution">
    <text evidence="1">The sequence shown here is derived from an EMBL/GenBank/DDBJ whole genome shotgun (WGS) entry which is preliminary data.</text>
</comment>
<protein>
    <submittedName>
        <fullName evidence="1">Uncharacterized protein</fullName>
    </submittedName>
</protein>
<evidence type="ECO:0000313" key="2">
    <source>
        <dbReference type="Proteomes" id="UP000712600"/>
    </source>
</evidence>
<dbReference type="AlphaFoldDB" id="A0A8S9PXF4"/>
<dbReference type="EMBL" id="QGKX02001347">
    <property type="protein sequence ID" value="KAF3526725.1"/>
    <property type="molecule type" value="Genomic_DNA"/>
</dbReference>